<dbReference type="EMBL" id="KZ613538">
    <property type="protein sequence ID" value="PMD12949.1"/>
    <property type="molecule type" value="Genomic_DNA"/>
</dbReference>
<reference evidence="2 3" key="1">
    <citation type="submission" date="2016-05" db="EMBL/GenBank/DDBJ databases">
        <title>A degradative enzymes factory behind the ericoid mycorrhizal symbiosis.</title>
        <authorList>
            <consortium name="DOE Joint Genome Institute"/>
            <person name="Martino E."/>
            <person name="Morin E."/>
            <person name="Grelet G."/>
            <person name="Kuo A."/>
            <person name="Kohler A."/>
            <person name="Daghino S."/>
            <person name="Barry K."/>
            <person name="Choi C."/>
            <person name="Cichocki N."/>
            <person name="Clum A."/>
            <person name="Copeland A."/>
            <person name="Hainaut M."/>
            <person name="Haridas S."/>
            <person name="Labutti K."/>
            <person name="Lindquist E."/>
            <person name="Lipzen A."/>
            <person name="Khouja H.-R."/>
            <person name="Murat C."/>
            <person name="Ohm R."/>
            <person name="Olson A."/>
            <person name="Spatafora J."/>
            <person name="Veneault-Fourrey C."/>
            <person name="Henrissat B."/>
            <person name="Grigoriev I."/>
            <person name="Martin F."/>
            <person name="Perotto S."/>
        </authorList>
    </citation>
    <scope>NUCLEOTIDE SEQUENCE [LARGE SCALE GENOMIC DNA]</scope>
    <source>
        <strain evidence="2 3">UAMH 7357</strain>
    </source>
</reference>
<organism evidence="2 3">
    <name type="scientific">Hyaloscypha hepaticicola</name>
    <dbReference type="NCBI Taxonomy" id="2082293"/>
    <lineage>
        <taxon>Eukaryota</taxon>
        <taxon>Fungi</taxon>
        <taxon>Dikarya</taxon>
        <taxon>Ascomycota</taxon>
        <taxon>Pezizomycotina</taxon>
        <taxon>Leotiomycetes</taxon>
        <taxon>Helotiales</taxon>
        <taxon>Hyaloscyphaceae</taxon>
        <taxon>Hyaloscypha</taxon>
    </lineage>
</organism>
<protein>
    <submittedName>
        <fullName evidence="2">Uncharacterized protein</fullName>
    </submittedName>
</protein>
<evidence type="ECO:0000313" key="2">
    <source>
        <dbReference type="EMBL" id="PMD12949.1"/>
    </source>
</evidence>
<evidence type="ECO:0000313" key="3">
    <source>
        <dbReference type="Proteomes" id="UP000235672"/>
    </source>
</evidence>
<gene>
    <name evidence="2" type="ORF">NA56DRAFT_712547</name>
</gene>
<proteinExistence type="predicted"/>
<accession>A0A2J6PG45</accession>
<name>A0A2J6PG45_9HELO</name>
<keyword evidence="3" id="KW-1185">Reference proteome</keyword>
<evidence type="ECO:0000256" key="1">
    <source>
        <dbReference type="SAM" id="MobiDB-lite"/>
    </source>
</evidence>
<dbReference type="Proteomes" id="UP000235672">
    <property type="component" value="Unassembled WGS sequence"/>
</dbReference>
<sequence length="273" mass="30216">MPSSGSANFATISRHLRLRTSAGLNSLILRRLGNNYGTGVLTFHKETLSKACLSSLRSITSRQYHQYHQLKSHLLLKARSTSLLLRFARNRFLFTYNTRNCQRNVNSDFVNSKRDLKIDRRLNPPRNQGAFLNPPPVGIATRTSIAGTYLTSKIGSYVSTAATPSKSIAIQIDNYYNTPKLTATQIDIESNTPEALESTVNAFTAITTTAVPYTSTSPTTGQPGKSSVPHTSASLMFKNPAKSTYNANDLHEIDNLHEINCFEHGYWEGMGIL</sequence>
<feature type="region of interest" description="Disordered" evidence="1">
    <location>
        <begin position="212"/>
        <end position="232"/>
    </location>
</feature>
<dbReference type="AlphaFoldDB" id="A0A2J6PG45"/>